<evidence type="ECO:0000313" key="2">
    <source>
        <dbReference type="EMBL" id="SHJ04810.1"/>
    </source>
</evidence>
<evidence type="ECO:0000256" key="1">
    <source>
        <dbReference type="SAM" id="Phobius"/>
    </source>
</evidence>
<evidence type="ECO:0000313" key="3">
    <source>
        <dbReference type="Proteomes" id="UP000191240"/>
    </source>
</evidence>
<name>A0A1M6G4I4_9FIRM</name>
<keyword evidence="1" id="KW-1133">Transmembrane helix</keyword>
<keyword evidence="1" id="KW-0812">Transmembrane</keyword>
<organism evidence="2 3">
    <name type="scientific">Anaerovibrio lipolyticus DSM 3074</name>
    <dbReference type="NCBI Taxonomy" id="1120997"/>
    <lineage>
        <taxon>Bacteria</taxon>
        <taxon>Bacillati</taxon>
        <taxon>Bacillota</taxon>
        <taxon>Negativicutes</taxon>
        <taxon>Selenomonadales</taxon>
        <taxon>Selenomonadaceae</taxon>
        <taxon>Anaerovibrio</taxon>
    </lineage>
</organism>
<dbReference type="EMBL" id="FQYW01000026">
    <property type="protein sequence ID" value="SHJ04810.1"/>
    <property type="molecule type" value="Genomic_DNA"/>
</dbReference>
<proteinExistence type="predicted"/>
<keyword evidence="1" id="KW-0472">Membrane</keyword>
<sequence>MLIGDSFLSIFEYIGDNKEWIFSGIGVFIISCVIFWGKKYTIIKNKGNSIQNNCEMHGINQIVSGDGNVINNNLSPNNIQVEKSVYKNSSLLSKYIENAIDNLVLTNRELKDSWRTGSQEWLKLIESAIIDDKWKDYIETTCLSTDEQITLKKWFKAVAELRKFINGSIMYDTHDIEKEINNIINNINIKNIKAKLQNCENFVRNNKDDNKRKIKEQQLEKIYCPIHREIMGFYKTNFYDEGYFGVDEYTVIEVIKIIQNNRHIADSALLDWQDKFESQLYESRNVIRPHNPDYDPLYDENKEFLKFVDSKIKKLRKDMCVD</sequence>
<protein>
    <submittedName>
        <fullName evidence="2">Uncharacterized protein</fullName>
    </submittedName>
</protein>
<accession>A0A1M6G4I4</accession>
<feature type="transmembrane region" description="Helical" evidence="1">
    <location>
        <begin position="20"/>
        <end position="37"/>
    </location>
</feature>
<dbReference type="Proteomes" id="UP000191240">
    <property type="component" value="Unassembled WGS sequence"/>
</dbReference>
<gene>
    <name evidence="2" type="ORF">SAMN02745671_02518</name>
</gene>
<dbReference type="AlphaFoldDB" id="A0A1M6G4I4"/>
<reference evidence="2 3" key="1">
    <citation type="submission" date="2016-11" db="EMBL/GenBank/DDBJ databases">
        <authorList>
            <person name="Jaros S."/>
            <person name="Januszkiewicz K."/>
            <person name="Wedrychowicz H."/>
        </authorList>
    </citation>
    <scope>NUCLEOTIDE SEQUENCE [LARGE SCALE GENOMIC DNA]</scope>
    <source>
        <strain evidence="2 3">DSM 3074</strain>
    </source>
</reference>